<name>A0A369J740_HYPMA</name>
<sequence length="129" mass="14801">MDCRTIGKARDTCTISKDLLTLRLLSTSFNSGPNIRIRVGTRHCLTAYFTFRPPSFPHFRCRIVKKPSRPYAFYLVLTSVQYLTFVIRSSTSLVKYINTCSVKVFPSVIKAVLRSKDPMCLYRPSPQNE</sequence>
<dbReference type="InParanoid" id="A0A369J740"/>
<evidence type="ECO:0000256" key="1">
    <source>
        <dbReference type="SAM" id="Phobius"/>
    </source>
</evidence>
<keyword evidence="3" id="KW-1185">Reference proteome</keyword>
<keyword evidence="1" id="KW-0472">Membrane</keyword>
<dbReference type="EMBL" id="LUEZ02000129">
    <property type="protein sequence ID" value="RDB16235.1"/>
    <property type="molecule type" value="Genomic_DNA"/>
</dbReference>
<organism evidence="2 3">
    <name type="scientific">Hypsizygus marmoreus</name>
    <name type="common">White beech mushroom</name>
    <name type="synonym">Agaricus marmoreus</name>
    <dbReference type="NCBI Taxonomy" id="39966"/>
    <lineage>
        <taxon>Eukaryota</taxon>
        <taxon>Fungi</taxon>
        <taxon>Dikarya</taxon>
        <taxon>Basidiomycota</taxon>
        <taxon>Agaricomycotina</taxon>
        <taxon>Agaricomycetes</taxon>
        <taxon>Agaricomycetidae</taxon>
        <taxon>Agaricales</taxon>
        <taxon>Tricholomatineae</taxon>
        <taxon>Lyophyllaceae</taxon>
        <taxon>Hypsizygus</taxon>
    </lineage>
</organism>
<gene>
    <name evidence="2" type="ORF">Hypma_003139</name>
</gene>
<protein>
    <submittedName>
        <fullName evidence="2">Uncharacterized protein</fullName>
    </submittedName>
</protein>
<accession>A0A369J740</accession>
<keyword evidence="1" id="KW-1133">Transmembrane helix</keyword>
<evidence type="ECO:0000313" key="2">
    <source>
        <dbReference type="EMBL" id="RDB16235.1"/>
    </source>
</evidence>
<dbReference type="AlphaFoldDB" id="A0A369J740"/>
<comment type="caution">
    <text evidence="2">The sequence shown here is derived from an EMBL/GenBank/DDBJ whole genome shotgun (WGS) entry which is preliminary data.</text>
</comment>
<proteinExistence type="predicted"/>
<dbReference type="Proteomes" id="UP000076154">
    <property type="component" value="Unassembled WGS sequence"/>
</dbReference>
<evidence type="ECO:0000313" key="3">
    <source>
        <dbReference type="Proteomes" id="UP000076154"/>
    </source>
</evidence>
<feature type="transmembrane region" description="Helical" evidence="1">
    <location>
        <begin position="71"/>
        <end position="87"/>
    </location>
</feature>
<keyword evidence="1" id="KW-0812">Transmembrane</keyword>
<reference evidence="2" key="1">
    <citation type="submission" date="2018-04" db="EMBL/GenBank/DDBJ databases">
        <title>Whole genome sequencing of Hypsizygus marmoreus.</title>
        <authorList>
            <person name="Choi I.-G."/>
            <person name="Min B."/>
            <person name="Kim J.-G."/>
            <person name="Kim S."/>
            <person name="Oh Y.-L."/>
            <person name="Kong W.-S."/>
            <person name="Park H."/>
            <person name="Jeong J."/>
            <person name="Song E.-S."/>
        </authorList>
    </citation>
    <scope>NUCLEOTIDE SEQUENCE [LARGE SCALE GENOMIC DNA]</scope>
    <source>
        <strain evidence="2">51987-8</strain>
    </source>
</reference>